<proteinExistence type="predicted"/>
<keyword evidence="1" id="KW-1133">Transmembrane helix</keyword>
<sequence length="230" mass="24424">MNSADKRGLTPLDGVSILTTAAIAGAALAVWRLGPTGPMPMHFNYAGQVDRWGDRAEMGLAIGVIAMVAGAVAVVCAAMERQVRDRRGDRFTYRLGRIVGLAAPAFGAVMLTSTAFDLLPRQGGQAMFLSLMMGGMALLFLGMGAFLGRVKPNPVIGVRTYWALRSRLAWDKSNRLAGRLMTLVGLLGLAAAPVAPQPIGFHVLMAGVIASGLAAGFESWRVWRTDPDRT</sequence>
<keyword evidence="1" id="KW-0472">Membrane</keyword>
<dbReference type="PANTHER" id="PTHR37810:SF5">
    <property type="entry name" value="IMMUNITY PROTEIN SDPI"/>
    <property type="match status" value="1"/>
</dbReference>
<evidence type="ECO:0000256" key="1">
    <source>
        <dbReference type="SAM" id="Phobius"/>
    </source>
</evidence>
<reference evidence="2" key="1">
    <citation type="submission" date="2020-02" db="EMBL/GenBank/DDBJ databases">
        <authorList>
            <person name="Gao J."/>
            <person name="Sun J."/>
        </authorList>
    </citation>
    <scope>NUCLEOTIDE SEQUENCE</scope>
    <source>
        <strain evidence="2">602-2</strain>
    </source>
</reference>
<dbReference type="EMBL" id="JAAKGT010000012">
    <property type="protein sequence ID" value="NGM51981.1"/>
    <property type="molecule type" value="Genomic_DNA"/>
</dbReference>
<feature type="transmembrane region" description="Helical" evidence="1">
    <location>
        <begin position="176"/>
        <end position="195"/>
    </location>
</feature>
<keyword evidence="1" id="KW-0812">Transmembrane</keyword>
<dbReference type="InterPro" id="IPR025962">
    <property type="entry name" value="SdpI/YhfL"/>
</dbReference>
<feature type="transmembrane region" description="Helical" evidence="1">
    <location>
        <begin position="98"/>
        <end position="116"/>
    </location>
</feature>
<evidence type="ECO:0000313" key="2">
    <source>
        <dbReference type="EMBL" id="NGM51981.1"/>
    </source>
</evidence>
<dbReference type="AlphaFoldDB" id="A0A6G4R2H4"/>
<feature type="transmembrane region" description="Helical" evidence="1">
    <location>
        <begin position="201"/>
        <end position="220"/>
    </location>
</feature>
<feature type="transmembrane region" description="Helical" evidence="1">
    <location>
        <begin position="128"/>
        <end position="147"/>
    </location>
</feature>
<protein>
    <submittedName>
        <fullName evidence="2">SdpI family protein</fullName>
    </submittedName>
</protein>
<dbReference type="GO" id="GO:0009636">
    <property type="term" value="P:response to toxic substance"/>
    <property type="evidence" value="ECO:0007669"/>
    <property type="project" value="TreeGrafter"/>
</dbReference>
<comment type="caution">
    <text evidence="2">The sequence shown here is derived from an EMBL/GenBank/DDBJ whole genome shotgun (WGS) entry which is preliminary data.</text>
</comment>
<feature type="transmembrane region" description="Helical" evidence="1">
    <location>
        <begin position="12"/>
        <end position="31"/>
    </location>
</feature>
<feature type="transmembrane region" description="Helical" evidence="1">
    <location>
        <begin position="58"/>
        <end position="78"/>
    </location>
</feature>
<organism evidence="2">
    <name type="scientific">Caulobacter sp. 602-2</name>
    <dbReference type="NCBI Taxonomy" id="2710887"/>
    <lineage>
        <taxon>Bacteria</taxon>
        <taxon>Pseudomonadati</taxon>
        <taxon>Pseudomonadota</taxon>
        <taxon>Alphaproteobacteria</taxon>
        <taxon>Caulobacterales</taxon>
        <taxon>Caulobacteraceae</taxon>
        <taxon>Caulobacter</taxon>
    </lineage>
</organism>
<accession>A0A6G4R2H4</accession>
<dbReference type="RefSeq" id="WP_165261930.1">
    <property type="nucleotide sequence ID" value="NZ_JAAKGT010000012.1"/>
</dbReference>
<gene>
    <name evidence="2" type="ORF">G5B46_20415</name>
</gene>
<dbReference type="Pfam" id="PF13630">
    <property type="entry name" value="SdpI"/>
    <property type="match status" value="1"/>
</dbReference>
<dbReference type="PANTHER" id="PTHR37810">
    <property type="entry name" value="IMMUNITY PROTEIN SDPI"/>
    <property type="match status" value="1"/>
</dbReference>
<name>A0A6G4R2H4_9CAUL</name>